<dbReference type="SMART" id="SM00860">
    <property type="entry name" value="SMI1_KNR4"/>
    <property type="match status" value="1"/>
</dbReference>
<sequence length="214" mass="24407">MKDDIWDRLEPWLARHAKELWAVMNPPATMAQIEAAERRIGHELPADVRAAYLRHNGTADSTRLHGPYFFHYAAWCSLDAMVDGWESRCELIQRFREGPDSEYLFPEEDESWRELEVRLDWSNPNWIPLGHTNTASTLLIDLQPAGMGTRGQLLEDGGAGGVTAVVPSLGQYLQTLWDRIEQGEIWWHPDKGWVIAASGAAVLQWDPLEGFFWP</sequence>
<dbReference type="EMBL" id="CP011371">
    <property type="protein sequence ID" value="AKJ29062.1"/>
    <property type="molecule type" value="Genomic_DNA"/>
</dbReference>
<dbReference type="Pfam" id="PF09346">
    <property type="entry name" value="SMI1_KNR4"/>
    <property type="match status" value="1"/>
</dbReference>
<dbReference type="PANTHER" id="PTHR47432">
    <property type="entry name" value="CELL WALL ASSEMBLY REGULATOR SMI1"/>
    <property type="match status" value="1"/>
</dbReference>
<dbReference type="KEGG" id="pbh:AAW51_2371"/>
<dbReference type="RefSeq" id="WP_047194791.1">
    <property type="nucleotide sequence ID" value="NZ_CP011371.1"/>
</dbReference>
<dbReference type="SUPFAM" id="SSF160631">
    <property type="entry name" value="SMI1/KNR4-like"/>
    <property type="match status" value="1"/>
</dbReference>
<dbReference type="AlphaFoldDB" id="A0A0G3BI68"/>
<protein>
    <recommendedName>
        <fullName evidence="1">Knr4/Smi1-like domain-containing protein</fullName>
    </recommendedName>
</protein>
<dbReference type="OrthoDB" id="9000310at2"/>
<evidence type="ECO:0000313" key="2">
    <source>
        <dbReference type="EMBL" id="AKJ29062.1"/>
    </source>
</evidence>
<accession>A0A0G3BI68</accession>
<dbReference type="InterPro" id="IPR037883">
    <property type="entry name" value="Knr4/Smi1-like_sf"/>
</dbReference>
<dbReference type="PANTHER" id="PTHR47432:SF1">
    <property type="entry name" value="CELL WALL ASSEMBLY REGULATOR SMI1"/>
    <property type="match status" value="1"/>
</dbReference>
<dbReference type="InterPro" id="IPR051873">
    <property type="entry name" value="KNR4/SMI1_regulator"/>
</dbReference>
<reference evidence="2 3" key="1">
    <citation type="submission" date="2015-05" db="EMBL/GenBank/DDBJ databases">
        <authorList>
            <person name="Tang B."/>
            <person name="Yu Y."/>
        </authorList>
    </citation>
    <scope>NUCLEOTIDE SEQUENCE [LARGE SCALE GENOMIC DNA]</scope>
    <source>
        <strain evidence="2 3">DSM 7029</strain>
    </source>
</reference>
<name>A0A0G3BI68_9BURK</name>
<dbReference type="STRING" id="413882.AAW51_2371"/>
<keyword evidence="3" id="KW-1185">Reference proteome</keyword>
<feature type="domain" description="Knr4/Smi1-like" evidence="1">
    <location>
        <begin position="27"/>
        <end position="175"/>
    </location>
</feature>
<gene>
    <name evidence="2" type="ORF">AAW51_2371</name>
</gene>
<proteinExistence type="predicted"/>
<evidence type="ECO:0000259" key="1">
    <source>
        <dbReference type="SMART" id="SM00860"/>
    </source>
</evidence>
<dbReference type="Proteomes" id="UP000035352">
    <property type="component" value="Chromosome"/>
</dbReference>
<evidence type="ECO:0000313" key="3">
    <source>
        <dbReference type="Proteomes" id="UP000035352"/>
    </source>
</evidence>
<dbReference type="InterPro" id="IPR018958">
    <property type="entry name" value="Knr4/Smi1-like_dom"/>
</dbReference>
<organism evidence="2 3">
    <name type="scientific">Caldimonas brevitalea</name>
    <dbReference type="NCBI Taxonomy" id="413882"/>
    <lineage>
        <taxon>Bacteria</taxon>
        <taxon>Pseudomonadati</taxon>
        <taxon>Pseudomonadota</taxon>
        <taxon>Betaproteobacteria</taxon>
        <taxon>Burkholderiales</taxon>
        <taxon>Sphaerotilaceae</taxon>
        <taxon>Caldimonas</taxon>
    </lineage>
</organism>